<dbReference type="FlyBase" id="FBgn0042685">
    <property type="gene designation" value="Tirant\pol"/>
</dbReference>
<dbReference type="CDD" id="cd01647">
    <property type="entry name" value="RT_LTR"/>
    <property type="match status" value="1"/>
</dbReference>
<dbReference type="GO" id="GO:0003964">
    <property type="term" value="F:RNA-directed DNA polymerase activity"/>
    <property type="evidence" value="ECO:0007669"/>
    <property type="project" value="UniProtKB-KW"/>
</dbReference>
<dbReference type="FunFam" id="3.10.10.10:FF:000007">
    <property type="entry name" value="Retrovirus-related Pol polyprotein from transposon 17.6-like Protein"/>
    <property type="match status" value="1"/>
</dbReference>
<dbReference type="InterPro" id="IPR050951">
    <property type="entry name" value="Retrovirus_Pol_polyprotein"/>
</dbReference>
<feature type="domain" description="Integrase catalytic" evidence="10">
    <location>
        <begin position="797"/>
        <end position="968"/>
    </location>
</feature>
<dbReference type="InterPro" id="IPR041373">
    <property type="entry name" value="RT_RNaseH"/>
</dbReference>
<dbReference type="PROSITE" id="PS50878">
    <property type="entry name" value="RT_POL"/>
    <property type="match status" value="1"/>
</dbReference>
<evidence type="ECO:0000256" key="4">
    <source>
        <dbReference type="ARBA" id="ARBA00022695"/>
    </source>
</evidence>
<evidence type="ECO:0000256" key="3">
    <source>
        <dbReference type="ARBA" id="ARBA00022679"/>
    </source>
</evidence>
<dbReference type="Pfam" id="PF00665">
    <property type="entry name" value="rve"/>
    <property type="match status" value="1"/>
</dbReference>
<evidence type="ECO:0000313" key="12">
    <source>
        <dbReference type="FlyBase" id="FBgn0042685"/>
    </source>
</evidence>
<dbReference type="EMBL" id="AY928610">
    <property type="protein sequence ID" value="AAX28844.1"/>
    <property type="molecule type" value="Genomic_DNA"/>
</dbReference>
<dbReference type="EC" id="2.7.7.49" evidence="1"/>
<dbReference type="SUPFAM" id="SSF56672">
    <property type="entry name" value="DNA/RNA polymerases"/>
    <property type="match status" value="1"/>
</dbReference>
<evidence type="ECO:0000259" key="10">
    <source>
        <dbReference type="PROSITE" id="PS50994"/>
    </source>
</evidence>
<dbReference type="Gene3D" id="3.10.10.10">
    <property type="entry name" value="HIV Type 1 Reverse Transcriptase, subunit A, domain 1"/>
    <property type="match status" value="1"/>
</dbReference>
<dbReference type="GO" id="GO:0006508">
    <property type="term" value="P:proteolysis"/>
    <property type="evidence" value="ECO:0007669"/>
    <property type="project" value="UniProtKB-KW"/>
</dbReference>
<evidence type="ECO:0000256" key="6">
    <source>
        <dbReference type="ARBA" id="ARBA00022759"/>
    </source>
</evidence>
<sequence length="1088" mass="126152">MTLLPFKFHSYFDGLIGMDLLSYLKTEIDLLNLNLKTPSTIIPLWTHSNSTSNVFNISGHTKTILPLPVETKQGDFYIDSITINDDLIISDGIYNAQNNIANFVITNYSERDQLLYLESPIKGMPYSTANNVELFSITSDTPQPQNSAASLQALGVDHLSSEEKQSLLSLCKSYLDIFYNEDKSLTFTNKITHTIKTTDDTPIHTKSYRYPYIHKEEVKKQIEAMLNQDIIKSSYSPWSAPVWVVPKKITPTGEQKWRLVIDYRKLNEKTISDRYPIPNIADILDRLGKAKYFSTLDLASGFHQIEMNPDDTPKTAFTVEGGHYEFIRMPFGLKNAPATFQRVMDNIFGDLIGTICLVYLDDIIIFSTSLQEHFIHLKTIFGRLRSANFKVQLTKSYFLRRETEFLGHIVSQEGVRPNPNKIEAIKNFPCPHSKKSIKSFLGLLGYYRKFIRDFARLTQPMTQKLRGNNKSIIIDDEFKKAFEYCKTLLSNDPILQYPDFTKPFTLTTDASNFAIGAVLSQGPVHSDRPVCFASRTLSAAETNYSTIEKEMLAIIWAVQYFRPYLFGRRFTIITDHKPLTWLMNFKQPNSKIVRWRLQLQEYDFEVVYKKGSQNVIADALSRPEASVNHNEALSIPQNVCPISEKPLNDFNIQLLFKITPDTNNATLTPFKHKLRREFCKPNFQYDDVVCILRQSLKPNKTCAVFAPDHIFQMVEQAYQTYFSAHSQFKLIRCLIFLPEITDSTEIEKIITDYHYNSNHRGIDETYLHIKRQQFFPHMKERITQLIRKCETCLKLKYDRQPQKITYQISELPSKPLDILHIDIYTINKNYNLTIIDKFSKFAAAYPITNRNCINVVKALKHFISQFGIPKKLIYDQGAEFASDMFNKFCTQFNIDLHVTSFQQSSSNSPVERLHSTLTEIYRIILDVRKQQKLSSEHDEIMSETLITYNNAIHSATKHTPFELFNGRTHIFNQTIQFNNEHDYLTKLNEFREKLYPLITDKLSNDVVRRTLKLNETRTDPVDLQPDTLVLRKENRRNKITPRFSIHKVKHDKGHTLITARNQKLHKSKIRKTVLKKDKSNNVPNTDNN</sequence>
<dbReference type="Gene3D" id="3.30.70.270">
    <property type="match status" value="2"/>
</dbReference>
<dbReference type="InterPro" id="IPR043128">
    <property type="entry name" value="Rev_trsase/Diguanyl_cyclase"/>
</dbReference>
<dbReference type="PROSITE" id="PS50994">
    <property type="entry name" value="INTEGRASE"/>
    <property type="match status" value="1"/>
</dbReference>
<keyword evidence="5" id="KW-0540">Nuclease</keyword>
<dbReference type="InterPro" id="IPR012337">
    <property type="entry name" value="RNaseH-like_sf"/>
</dbReference>
<gene>
    <name evidence="12" type="primary">pol</name>
</gene>
<dbReference type="InterPro" id="IPR000477">
    <property type="entry name" value="RT_dom"/>
</dbReference>
<dbReference type="FunFam" id="3.30.70.270:FF:000020">
    <property type="entry name" value="Transposon Tf2-6 polyprotein-like Protein"/>
    <property type="match status" value="1"/>
</dbReference>
<dbReference type="Pfam" id="PF17917">
    <property type="entry name" value="RT_RNaseH"/>
    <property type="match status" value="1"/>
</dbReference>
<dbReference type="InterPro" id="IPR043502">
    <property type="entry name" value="DNA/RNA_pol_sf"/>
</dbReference>
<dbReference type="InterPro" id="IPR041588">
    <property type="entry name" value="Integrase_H2C2"/>
</dbReference>
<dbReference type="AlphaFoldDB" id="Q5BN17"/>
<dbReference type="GO" id="GO:0008233">
    <property type="term" value="F:peptidase activity"/>
    <property type="evidence" value="ECO:0007669"/>
    <property type="project" value="UniProtKB-KW"/>
</dbReference>
<keyword evidence="4" id="KW-0548">Nucleotidyltransferase</keyword>
<dbReference type="InterPro" id="IPR036397">
    <property type="entry name" value="RNaseH_sf"/>
</dbReference>
<evidence type="ECO:0000313" key="11">
    <source>
        <dbReference type="EMBL" id="AAX28844.1"/>
    </source>
</evidence>
<organism evidence="11">
    <name type="scientific">Drosophila melanogaster</name>
    <name type="common">Fruit fly</name>
    <dbReference type="NCBI Taxonomy" id="7227"/>
    <lineage>
        <taxon>Eukaryota</taxon>
        <taxon>Metazoa</taxon>
        <taxon>Ecdysozoa</taxon>
        <taxon>Arthropoda</taxon>
        <taxon>Hexapoda</taxon>
        <taxon>Insecta</taxon>
        <taxon>Pterygota</taxon>
        <taxon>Neoptera</taxon>
        <taxon>Endopterygota</taxon>
        <taxon>Diptera</taxon>
        <taxon>Brachycera</taxon>
        <taxon>Muscomorpha</taxon>
        <taxon>Ephydroidea</taxon>
        <taxon>Drosophilidae</taxon>
        <taxon>Drosophila</taxon>
        <taxon>Sophophora</taxon>
    </lineage>
</organism>
<dbReference type="Pfam" id="PF00078">
    <property type="entry name" value="RVT_1"/>
    <property type="match status" value="1"/>
</dbReference>
<dbReference type="GO" id="GO:0004519">
    <property type="term" value="F:endonuclease activity"/>
    <property type="evidence" value="ECO:0007669"/>
    <property type="project" value="UniProtKB-KW"/>
</dbReference>
<dbReference type="Gene3D" id="1.10.340.70">
    <property type="match status" value="1"/>
</dbReference>
<evidence type="ECO:0000256" key="8">
    <source>
        <dbReference type="ARBA" id="ARBA00022918"/>
    </source>
</evidence>
<evidence type="ECO:0000256" key="7">
    <source>
        <dbReference type="ARBA" id="ARBA00022801"/>
    </source>
</evidence>
<dbReference type="GO" id="GO:0003676">
    <property type="term" value="F:nucleic acid binding"/>
    <property type="evidence" value="ECO:0007669"/>
    <property type="project" value="InterPro"/>
</dbReference>
<dbReference type="GO" id="GO:0015074">
    <property type="term" value="P:DNA integration"/>
    <property type="evidence" value="ECO:0007669"/>
    <property type="project" value="InterPro"/>
</dbReference>
<reference evidence="11" key="1">
    <citation type="journal article" date="2002" name="Genome Biol.">
        <title>The transposable elements of the Drosophila melanogaster euchromatin: a genomics perspective.</title>
        <authorList>
            <person name="Kaminker J.S."/>
            <person name="Bergman C.M."/>
            <person name="Kronmiller B."/>
            <person name="Carlson J."/>
            <person name="Svirskas R."/>
            <person name="Patel S."/>
            <person name="Frise E."/>
            <person name="Wheeler D.A."/>
            <person name="Lewis S.E."/>
            <person name="Rubin G.M."/>
            <person name="Ashburner M."/>
            <person name="Celniker S.E."/>
        </authorList>
    </citation>
    <scope>NUCLEOTIDE SEQUENCE</scope>
</reference>
<name>Q5BN17_DROME</name>
<dbReference type="Pfam" id="PF17921">
    <property type="entry name" value="Integrase_H2C2"/>
    <property type="match status" value="1"/>
</dbReference>
<dbReference type="SUPFAM" id="SSF53098">
    <property type="entry name" value="Ribonuclease H-like"/>
    <property type="match status" value="1"/>
</dbReference>
<evidence type="ECO:0000259" key="9">
    <source>
        <dbReference type="PROSITE" id="PS50878"/>
    </source>
</evidence>
<keyword evidence="2" id="KW-0645">Protease</keyword>
<protein>
    <recommendedName>
        <fullName evidence="1">RNA-directed DNA polymerase</fullName>
        <ecNumber evidence="1">2.7.7.49</ecNumber>
    </recommendedName>
</protein>
<evidence type="ECO:0000256" key="5">
    <source>
        <dbReference type="ARBA" id="ARBA00022722"/>
    </source>
</evidence>
<proteinExistence type="predicted"/>
<dbReference type="PANTHER" id="PTHR37984:SF5">
    <property type="entry name" value="PROTEIN NYNRIN-LIKE"/>
    <property type="match status" value="1"/>
</dbReference>
<keyword evidence="3" id="KW-0808">Transferase</keyword>
<dbReference type="PANTHER" id="PTHR37984">
    <property type="entry name" value="PROTEIN CBG26694"/>
    <property type="match status" value="1"/>
</dbReference>
<dbReference type="CDD" id="cd09274">
    <property type="entry name" value="RNase_HI_RT_Ty3"/>
    <property type="match status" value="1"/>
</dbReference>
<dbReference type="Gene3D" id="3.30.420.10">
    <property type="entry name" value="Ribonuclease H-like superfamily/Ribonuclease H"/>
    <property type="match status" value="1"/>
</dbReference>
<dbReference type="InterPro" id="IPR001584">
    <property type="entry name" value="Integrase_cat-core"/>
</dbReference>
<keyword evidence="6" id="KW-0255">Endonuclease</keyword>
<accession>Q5BN17</accession>
<evidence type="ECO:0000256" key="1">
    <source>
        <dbReference type="ARBA" id="ARBA00012493"/>
    </source>
</evidence>
<evidence type="ECO:0000256" key="2">
    <source>
        <dbReference type="ARBA" id="ARBA00022670"/>
    </source>
</evidence>
<feature type="domain" description="Reverse transcriptase" evidence="9">
    <location>
        <begin position="226"/>
        <end position="410"/>
    </location>
</feature>
<keyword evidence="8 11" id="KW-0695">RNA-directed DNA polymerase</keyword>
<keyword evidence="7" id="KW-0378">Hydrolase</keyword>
<reference evidence="11" key="2">
    <citation type="submission" date="2005-02" db="EMBL/GenBank/DDBJ databases">
        <authorList>
            <person name="Celniker S.E."/>
            <person name="Kaminker J.S."/>
            <person name="Bergman C.M."/>
            <person name="Wan K."/>
            <person name="Rubin G.M."/>
        </authorList>
    </citation>
    <scope>NUCLEOTIDE SEQUENCE</scope>
</reference>
<dbReference type="GO" id="GO:0042575">
    <property type="term" value="C:DNA polymerase complex"/>
    <property type="evidence" value="ECO:0007669"/>
    <property type="project" value="UniProtKB-ARBA"/>
</dbReference>